<feature type="signal peptide" evidence="2">
    <location>
        <begin position="1"/>
        <end position="26"/>
    </location>
</feature>
<feature type="transmembrane region" description="Helical" evidence="1">
    <location>
        <begin position="36"/>
        <end position="59"/>
    </location>
</feature>
<organism evidence="3 4">
    <name type="scientific">Nocardioides ganghwensis</name>
    <dbReference type="NCBI Taxonomy" id="252230"/>
    <lineage>
        <taxon>Bacteria</taxon>
        <taxon>Bacillati</taxon>
        <taxon>Actinomycetota</taxon>
        <taxon>Actinomycetes</taxon>
        <taxon>Propionibacteriales</taxon>
        <taxon>Nocardioidaceae</taxon>
        <taxon>Nocardioides</taxon>
    </lineage>
</organism>
<evidence type="ECO:0000256" key="1">
    <source>
        <dbReference type="SAM" id="Phobius"/>
    </source>
</evidence>
<sequence>MSRSAQRVVGIVVLLVLGMLSLPAAAYVLDDPGTENWIVPVQLLAMAAVGAAVTIGLPGMAREGATTGRRALTGAWWGLLAAFVGVIVFWFLLNGFRGA</sequence>
<gene>
    <name evidence="3" type="ORF">EUA07_18630</name>
</gene>
<keyword evidence="1" id="KW-0812">Transmembrane</keyword>
<proteinExistence type="predicted"/>
<feature type="chain" id="PRO_5020682715" evidence="2">
    <location>
        <begin position="27"/>
        <end position="99"/>
    </location>
</feature>
<dbReference type="AlphaFoldDB" id="A0A4Q2S8C3"/>
<feature type="transmembrane region" description="Helical" evidence="1">
    <location>
        <begin position="71"/>
        <end position="93"/>
    </location>
</feature>
<protein>
    <submittedName>
        <fullName evidence="3">Uncharacterized protein</fullName>
    </submittedName>
</protein>
<evidence type="ECO:0000313" key="4">
    <source>
        <dbReference type="Proteomes" id="UP000293291"/>
    </source>
</evidence>
<keyword evidence="1" id="KW-1133">Transmembrane helix</keyword>
<keyword evidence="2" id="KW-0732">Signal</keyword>
<name>A0A4Q2S8C3_9ACTN</name>
<evidence type="ECO:0000313" key="3">
    <source>
        <dbReference type="EMBL" id="RYB98096.1"/>
    </source>
</evidence>
<dbReference type="Proteomes" id="UP000293291">
    <property type="component" value="Unassembled WGS sequence"/>
</dbReference>
<evidence type="ECO:0000256" key="2">
    <source>
        <dbReference type="SAM" id="SignalP"/>
    </source>
</evidence>
<dbReference type="OrthoDB" id="3787469at2"/>
<dbReference type="EMBL" id="SDWU01000025">
    <property type="protein sequence ID" value="RYB98096.1"/>
    <property type="molecule type" value="Genomic_DNA"/>
</dbReference>
<keyword evidence="4" id="KW-1185">Reference proteome</keyword>
<dbReference type="RefSeq" id="WP_129456688.1">
    <property type="nucleotide sequence ID" value="NZ_JACXYX010000021.1"/>
</dbReference>
<comment type="caution">
    <text evidence="3">The sequence shown here is derived from an EMBL/GenBank/DDBJ whole genome shotgun (WGS) entry which is preliminary data.</text>
</comment>
<keyword evidence="1" id="KW-0472">Membrane</keyword>
<accession>A0A4Q2S8C3</accession>
<reference evidence="3 4" key="1">
    <citation type="submission" date="2019-01" db="EMBL/GenBank/DDBJ databases">
        <title>Novel species of Nocardioides.</title>
        <authorList>
            <person name="Liu Q."/>
            <person name="Xin Y.-H."/>
        </authorList>
    </citation>
    <scope>NUCLEOTIDE SEQUENCE [LARGE SCALE GENOMIC DNA]</scope>
    <source>
        <strain evidence="3 4">CGMCC 4.6875</strain>
    </source>
</reference>